<dbReference type="PROSITE" id="PS51202">
    <property type="entry name" value="RCK_C"/>
    <property type="match status" value="1"/>
</dbReference>
<feature type="domain" description="RCK N-terminal" evidence="1">
    <location>
        <begin position="4"/>
        <end position="121"/>
    </location>
</feature>
<proteinExistence type="predicted"/>
<organism evidence="3 4">
    <name type="scientific">Aminithiophilus ramosus</name>
    <dbReference type="NCBI Taxonomy" id="3029084"/>
    <lineage>
        <taxon>Bacteria</taxon>
        <taxon>Thermotogati</taxon>
        <taxon>Synergistota</taxon>
        <taxon>Synergistia</taxon>
        <taxon>Synergistales</taxon>
        <taxon>Aminithiophilaceae</taxon>
        <taxon>Aminithiophilus</taxon>
    </lineage>
</organism>
<dbReference type="Gene3D" id="3.40.50.720">
    <property type="entry name" value="NAD(P)-binding Rossmann-like Domain"/>
    <property type="match status" value="1"/>
</dbReference>
<dbReference type="Gene3D" id="3.30.70.1450">
    <property type="entry name" value="Regulator of K+ conductance, C-terminal domain"/>
    <property type="match status" value="1"/>
</dbReference>
<dbReference type="InterPro" id="IPR036721">
    <property type="entry name" value="RCK_C_sf"/>
</dbReference>
<dbReference type="PANTHER" id="PTHR43833">
    <property type="entry name" value="POTASSIUM CHANNEL PROTEIN 2-RELATED-RELATED"/>
    <property type="match status" value="1"/>
</dbReference>
<dbReference type="PANTHER" id="PTHR43833:SF7">
    <property type="entry name" value="KTR SYSTEM POTASSIUM UPTAKE PROTEIN C"/>
    <property type="match status" value="1"/>
</dbReference>
<dbReference type="InterPro" id="IPR003148">
    <property type="entry name" value="RCK_N"/>
</dbReference>
<dbReference type="Proteomes" id="UP000671879">
    <property type="component" value="Chromosome"/>
</dbReference>
<dbReference type="GO" id="GO:0008324">
    <property type="term" value="F:monoatomic cation transmembrane transporter activity"/>
    <property type="evidence" value="ECO:0007669"/>
    <property type="project" value="InterPro"/>
</dbReference>
<dbReference type="Pfam" id="PF02080">
    <property type="entry name" value="TrkA_C"/>
    <property type="match status" value="1"/>
</dbReference>
<evidence type="ECO:0000313" key="4">
    <source>
        <dbReference type="Proteomes" id="UP000671879"/>
    </source>
</evidence>
<dbReference type="InterPro" id="IPR050721">
    <property type="entry name" value="Trk_Ktr_HKT_K-transport"/>
</dbReference>
<evidence type="ECO:0000313" key="3">
    <source>
        <dbReference type="EMBL" id="QTX31340.1"/>
    </source>
</evidence>
<dbReference type="InterPro" id="IPR036291">
    <property type="entry name" value="NAD(P)-bd_dom_sf"/>
</dbReference>
<protein>
    <submittedName>
        <fullName evidence="3">TrkA family potassium uptake protein</fullName>
    </submittedName>
</protein>
<dbReference type="InterPro" id="IPR006037">
    <property type="entry name" value="RCK_C"/>
</dbReference>
<name>A0A9Q7AFT4_9BACT</name>
<dbReference type="SUPFAM" id="SSF51735">
    <property type="entry name" value="NAD(P)-binding Rossmann-fold domains"/>
    <property type="match status" value="1"/>
</dbReference>
<gene>
    <name evidence="3" type="ORF">KAR29_08055</name>
</gene>
<evidence type="ECO:0000259" key="2">
    <source>
        <dbReference type="PROSITE" id="PS51202"/>
    </source>
</evidence>
<accession>A0A9Q7AFT4</accession>
<dbReference type="Pfam" id="PF02254">
    <property type="entry name" value="TrkA_N"/>
    <property type="match status" value="1"/>
</dbReference>
<dbReference type="AlphaFoldDB" id="A0A9Q7AFT4"/>
<dbReference type="KEGG" id="aram:KAR29_08055"/>
<evidence type="ECO:0000259" key="1">
    <source>
        <dbReference type="PROSITE" id="PS51201"/>
    </source>
</evidence>
<reference evidence="4" key="1">
    <citation type="submission" date="2021-04" db="EMBL/GenBank/DDBJ databases">
        <title>A novel Synergistetes isolate from a pyrite-forming mixed culture.</title>
        <authorList>
            <person name="Bunk B."/>
            <person name="Sproer C."/>
            <person name="Spring S."/>
            <person name="Pester M."/>
        </authorList>
    </citation>
    <scope>NUCLEOTIDE SEQUENCE [LARGE SCALE GENOMIC DNA]</scope>
    <source>
        <strain evidence="4">J.5.4.2-T.3.5.2</strain>
    </source>
</reference>
<dbReference type="GO" id="GO:0006813">
    <property type="term" value="P:potassium ion transport"/>
    <property type="evidence" value="ECO:0007669"/>
    <property type="project" value="InterPro"/>
</dbReference>
<keyword evidence="4" id="KW-1185">Reference proteome</keyword>
<dbReference type="EMBL" id="CP072943">
    <property type="protein sequence ID" value="QTX31340.1"/>
    <property type="molecule type" value="Genomic_DNA"/>
</dbReference>
<dbReference type="RefSeq" id="WP_274372493.1">
    <property type="nucleotide sequence ID" value="NZ_CP072943.1"/>
</dbReference>
<dbReference type="PROSITE" id="PS51201">
    <property type="entry name" value="RCK_N"/>
    <property type="match status" value="1"/>
</dbReference>
<feature type="domain" description="RCK C-terminal" evidence="2">
    <location>
        <begin position="133"/>
        <end position="221"/>
    </location>
</feature>
<sequence length="227" mass="25012">MTEKKMVLVVGLGRFGAALCERLVALRQYVVAVDKVRSRVELLADDVDLTAQLDATDEEALVKVGVREADVAVVAIGENTEASILATAILRELGVPYVMARAQTALHARVLARVGAHRVIFPERDMGMRVADHFVFPWLSQFSQVPGSELLVGKTAPRPEMIGKSLAKLNFRNEYNAVVLLVDRQGEQFIPRADTVVEATDQLFISGKSDEINQWVQGSKESKEAKR</sequence>
<dbReference type="SUPFAM" id="SSF116726">
    <property type="entry name" value="TrkA C-terminal domain-like"/>
    <property type="match status" value="1"/>
</dbReference>